<organism evidence="1 2">
    <name type="scientific">Microbispora oryzae</name>
    <dbReference type="NCBI Taxonomy" id="2806554"/>
    <lineage>
        <taxon>Bacteria</taxon>
        <taxon>Bacillati</taxon>
        <taxon>Actinomycetota</taxon>
        <taxon>Actinomycetes</taxon>
        <taxon>Streptosporangiales</taxon>
        <taxon>Streptosporangiaceae</taxon>
        <taxon>Microbispora</taxon>
    </lineage>
</organism>
<keyword evidence="2" id="KW-1185">Reference proteome</keyword>
<protein>
    <submittedName>
        <fullName evidence="1">Uncharacterized protein</fullName>
    </submittedName>
</protein>
<comment type="caution">
    <text evidence="1">The sequence shown here is derived from an EMBL/GenBank/DDBJ whole genome shotgun (WGS) entry which is preliminary data.</text>
</comment>
<evidence type="ECO:0000313" key="1">
    <source>
        <dbReference type="EMBL" id="MBP2704444.1"/>
    </source>
</evidence>
<dbReference type="AlphaFoldDB" id="A0A941AQ83"/>
<dbReference type="EMBL" id="JAFCNB010000005">
    <property type="protein sequence ID" value="MBP2704444.1"/>
    <property type="molecule type" value="Genomic_DNA"/>
</dbReference>
<evidence type="ECO:0000313" key="2">
    <source>
        <dbReference type="Proteomes" id="UP000674234"/>
    </source>
</evidence>
<gene>
    <name evidence="1" type="ORF">JOL79_11525</name>
</gene>
<proteinExistence type="predicted"/>
<dbReference type="Proteomes" id="UP000674234">
    <property type="component" value="Unassembled WGS sequence"/>
</dbReference>
<accession>A0A941AQ83</accession>
<dbReference type="RefSeq" id="WP_210155749.1">
    <property type="nucleotide sequence ID" value="NZ_JAFCNB010000005.1"/>
</dbReference>
<name>A0A941AQ83_9ACTN</name>
<reference evidence="1" key="1">
    <citation type="submission" date="2021-02" db="EMBL/GenBank/DDBJ databases">
        <title>Draft genome sequence of Microbispora sp. RL4-1S isolated from rice leaves in Thailand.</title>
        <authorList>
            <person name="Muangham S."/>
            <person name="Duangmal K."/>
        </authorList>
    </citation>
    <scope>NUCLEOTIDE SEQUENCE</scope>
    <source>
        <strain evidence="1">RL4-1S</strain>
    </source>
</reference>
<sequence>MAAKPLACTRCGSPAAVVEVVEGFLDWGLAVIDADGVVRPRDRKALNMPAVMDDNSRTVGIDAVCDNAKCGHRWRLRRRFDPLVAPGDAS</sequence>